<dbReference type="SUPFAM" id="SSF55753">
    <property type="entry name" value="Actin depolymerizing proteins"/>
    <property type="match status" value="2"/>
</dbReference>
<proteinExistence type="predicted"/>
<reference evidence="1" key="1">
    <citation type="submission" date="2025-05" db="UniProtKB">
        <authorList>
            <consortium name="EnsemblMetazoa"/>
        </authorList>
    </citation>
    <scope>IDENTIFICATION</scope>
</reference>
<dbReference type="InterPro" id="IPR007122">
    <property type="entry name" value="Villin/Gelsolin"/>
</dbReference>
<organism evidence="1 2">
    <name type="scientific">Diabrotica virgifera virgifera</name>
    <name type="common">western corn rootworm</name>
    <dbReference type="NCBI Taxonomy" id="50390"/>
    <lineage>
        <taxon>Eukaryota</taxon>
        <taxon>Metazoa</taxon>
        <taxon>Ecdysozoa</taxon>
        <taxon>Arthropoda</taxon>
        <taxon>Hexapoda</taxon>
        <taxon>Insecta</taxon>
        <taxon>Pterygota</taxon>
        <taxon>Neoptera</taxon>
        <taxon>Endopterygota</taxon>
        <taxon>Coleoptera</taxon>
        <taxon>Polyphaga</taxon>
        <taxon>Cucujiformia</taxon>
        <taxon>Chrysomeloidea</taxon>
        <taxon>Chrysomelidae</taxon>
        <taxon>Galerucinae</taxon>
        <taxon>Diabroticina</taxon>
        <taxon>Diabroticites</taxon>
        <taxon>Diabrotica</taxon>
    </lineage>
</organism>
<name>A0ABM5IJ33_DIAVI</name>
<dbReference type="PANTHER" id="PTHR11977">
    <property type="entry name" value="VILLIN"/>
    <property type="match status" value="1"/>
</dbReference>
<sequence>MNTCDIVQLLNKQYEEPSFVVNSLNIDSTNVGRGFTKDPKDKKILNYIVQTHSLSVSQIVDDKLVPVESIGAFDNTNTYLVHWAFTMVYEQMELILENVFFYWKGSKAPKGLSPLPPDVDNETAIVNRIVQWSEPPVFFHLLEEKRMVVFEDNFDPSSPHLFIVLGELSKELHLYEVSFMKKNLRSRGVFVIAVPQKKIIYIWKGSQITNELDAVVKGACLGNTVRNYVDSWKNFEILEMKETEEDILFEGDTSEYWHVKEVCNYSPKLFFLNTIIGDFSATEVEYPLRSKDCVAAFPFLQSHLSISDDVPGYFLLDNNHEMWLITCDLKPSEALRELEALATQFARSYIEEKEKMLRVSIPLKCVKVDSVPIEFTNIFPHWN</sequence>
<dbReference type="Gene3D" id="3.40.20.10">
    <property type="entry name" value="Severin"/>
    <property type="match status" value="3"/>
</dbReference>
<dbReference type="GeneID" id="114329108"/>
<evidence type="ECO:0008006" key="3">
    <source>
        <dbReference type="Google" id="ProtNLM"/>
    </source>
</evidence>
<dbReference type="RefSeq" id="XP_028133925.2">
    <property type="nucleotide sequence ID" value="XM_028278124.2"/>
</dbReference>
<dbReference type="EnsemblMetazoa" id="XM_028278124.2">
    <property type="protein sequence ID" value="XP_028133925.2"/>
    <property type="gene ID" value="LOC114329108"/>
</dbReference>
<keyword evidence="2" id="KW-1185">Reference proteome</keyword>
<dbReference type="InterPro" id="IPR029006">
    <property type="entry name" value="ADF-H/Gelsolin-like_dom_sf"/>
</dbReference>
<dbReference type="PANTHER" id="PTHR11977:SF45">
    <property type="entry name" value="SUPERVILLIN"/>
    <property type="match status" value="1"/>
</dbReference>
<evidence type="ECO:0000313" key="2">
    <source>
        <dbReference type="Proteomes" id="UP001652700"/>
    </source>
</evidence>
<dbReference type="Proteomes" id="UP001652700">
    <property type="component" value="Unplaced"/>
</dbReference>
<accession>A0ABM5IJ33</accession>
<evidence type="ECO:0000313" key="1">
    <source>
        <dbReference type="EnsemblMetazoa" id="XP_028133925.2"/>
    </source>
</evidence>
<protein>
    <recommendedName>
        <fullName evidence="3">Supervillin-like</fullName>
    </recommendedName>
</protein>